<feature type="transmembrane region" description="Helical" evidence="1">
    <location>
        <begin position="12"/>
        <end position="29"/>
    </location>
</feature>
<name>A0ABD5QML1_9EURY</name>
<keyword evidence="1" id="KW-0472">Membrane</keyword>
<sequence length="77" mass="8676">MDISGLRNSTRRALLVTILLAAGAVAYFLVRGEGASAVIVGALFLAWGYFEYRGRQLDAEAIEDEDEDPFERRNRRR</sequence>
<evidence type="ECO:0000313" key="2">
    <source>
        <dbReference type="EMBL" id="MFC4990292.1"/>
    </source>
</evidence>
<dbReference type="Proteomes" id="UP001595925">
    <property type="component" value="Unassembled WGS sequence"/>
</dbReference>
<reference evidence="2 3" key="1">
    <citation type="journal article" date="2019" name="Int. J. Syst. Evol. Microbiol.">
        <title>The Global Catalogue of Microorganisms (GCM) 10K type strain sequencing project: providing services to taxonomists for standard genome sequencing and annotation.</title>
        <authorList>
            <consortium name="The Broad Institute Genomics Platform"/>
            <consortium name="The Broad Institute Genome Sequencing Center for Infectious Disease"/>
            <person name="Wu L."/>
            <person name="Ma J."/>
        </authorList>
    </citation>
    <scope>NUCLEOTIDE SEQUENCE [LARGE SCALE GENOMIC DNA]</scope>
    <source>
        <strain evidence="2 3">CGMCC 1.15824</strain>
    </source>
</reference>
<keyword evidence="1" id="KW-1133">Transmembrane helix</keyword>
<protein>
    <submittedName>
        <fullName evidence="2">Uncharacterized protein</fullName>
    </submittedName>
</protein>
<organism evidence="2 3">
    <name type="scientific">Saliphagus infecundisoli</name>
    <dbReference type="NCBI Taxonomy" id="1849069"/>
    <lineage>
        <taxon>Archaea</taxon>
        <taxon>Methanobacteriati</taxon>
        <taxon>Methanobacteriota</taxon>
        <taxon>Stenosarchaea group</taxon>
        <taxon>Halobacteria</taxon>
        <taxon>Halobacteriales</taxon>
        <taxon>Natrialbaceae</taxon>
        <taxon>Saliphagus</taxon>
    </lineage>
</organism>
<accession>A0ABD5QML1</accession>
<proteinExistence type="predicted"/>
<comment type="caution">
    <text evidence="2">The sequence shown here is derived from an EMBL/GenBank/DDBJ whole genome shotgun (WGS) entry which is preliminary data.</text>
</comment>
<dbReference type="RefSeq" id="WP_224829847.1">
    <property type="nucleotide sequence ID" value="NZ_JAIVEF010000029.1"/>
</dbReference>
<dbReference type="EMBL" id="JBHSJG010000067">
    <property type="protein sequence ID" value="MFC4990292.1"/>
    <property type="molecule type" value="Genomic_DNA"/>
</dbReference>
<keyword evidence="3" id="KW-1185">Reference proteome</keyword>
<feature type="transmembrane region" description="Helical" evidence="1">
    <location>
        <begin position="35"/>
        <end position="52"/>
    </location>
</feature>
<gene>
    <name evidence="2" type="ORF">ACFPFO_21585</name>
</gene>
<evidence type="ECO:0000313" key="3">
    <source>
        <dbReference type="Proteomes" id="UP001595925"/>
    </source>
</evidence>
<keyword evidence="1" id="KW-0812">Transmembrane</keyword>
<dbReference type="AlphaFoldDB" id="A0ABD5QML1"/>
<evidence type="ECO:0000256" key="1">
    <source>
        <dbReference type="SAM" id="Phobius"/>
    </source>
</evidence>